<dbReference type="GO" id="GO:0016791">
    <property type="term" value="F:phosphatase activity"/>
    <property type="evidence" value="ECO:0007669"/>
    <property type="project" value="TreeGrafter"/>
</dbReference>
<dbReference type="PROSITE" id="PS00616">
    <property type="entry name" value="HIS_ACID_PHOSPHAT_1"/>
    <property type="match status" value="1"/>
</dbReference>
<dbReference type="AlphaFoldDB" id="A0AA86R8J3"/>
<evidence type="ECO:0000256" key="1">
    <source>
        <dbReference type="ARBA" id="ARBA00005375"/>
    </source>
</evidence>
<dbReference type="InterPro" id="IPR029033">
    <property type="entry name" value="His_PPase_superfam"/>
</dbReference>
<dbReference type="EMBL" id="CAXDID020000663">
    <property type="protein sequence ID" value="CAL6109177.1"/>
    <property type="molecule type" value="Genomic_DNA"/>
</dbReference>
<protein>
    <submittedName>
        <fullName evidence="3">Acid phosphatase</fullName>
    </submittedName>
    <submittedName>
        <fullName evidence="4">Acid_phosphatase</fullName>
    </submittedName>
</protein>
<evidence type="ECO:0000313" key="3">
    <source>
        <dbReference type="EMBL" id="CAI9971512.1"/>
    </source>
</evidence>
<evidence type="ECO:0000313" key="4">
    <source>
        <dbReference type="EMBL" id="CAL6109177.1"/>
    </source>
</evidence>
<dbReference type="Proteomes" id="UP001642409">
    <property type="component" value="Unassembled WGS sequence"/>
</dbReference>
<proteinExistence type="inferred from homology"/>
<keyword evidence="2" id="KW-0378">Hydrolase</keyword>
<dbReference type="Gene3D" id="3.40.50.1240">
    <property type="entry name" value="Phosphoglycerate mutase-like"/>
    <property type="match status" value="1"/>
</dbReference>
<dbReference type="Pfam" id="PF00328">
    <property type="entry name" value="His_Phos_2"/>
    <property type="match status" value="1"/>
</dbReference>
<evidence type="ECO:0000313" key="5">
    <source>
        <dbReference type="Proteomes" id="UP001642409"/>
    </source>
</evidence>
<sequence length="370" mass="42467">MLFQAILLEKQLIQVFIMTRHGIRTPVKAYKNDDIPWNCSKNHLYNFQYKQSLLNTNDLKLNFDLKNHHKGNCFKCQLTDDGYDQHANLSNIWQDIYPELYQTADLRSTVVPRVQLSLVGQLTQRSSGSQLNKSINLVHVATKYMDSGVVSDNCSWNTQYMQNTRKRLNTNAIKAQPSDELKQMQSKAGFGATWNFLGDYFKAKRASNSFIPHFTDLEINRSIDLMDAHWRHEYVTPHSLHVTYLKLSIGNLMKDIIRYQNIQRSIIVSGHDSGLAPLIAVLVQNDEWSGGQPEFASFIAIELFMENGAETVKVRLRNSGVGTGEYVKQSACGQLECGISAFQDYIKGFQISIEERTRMCKEKFQEELYE</sequence>
<dbReference type="InterPro" id="IPR050645">
    <property type="entry name" value="Histidine_acid_phosphatase"/>
</dbReference>
<comment type="caution">
    <text evidence="3">The sequence shown here is derived from an EMBL/GenBank/DDBJ whole genome shotgun (WGS) entry which is preliminary data.</text>
</comment>
<dbReference type="EMBL" id="CATOUU010001091">
    <property type="protein sequence ID" value="CAI9971512.1"/>
    <property type="molecule type" value="Genomic_DNA"/>
</dbReference>
<gene>
    <name evidence="3" type="ORF">HINF_LOCUS59157</name>
    <name evidence="4" type="ORF">HINF_LOCUS75320</name>
</gene>
<evidence type="ECO:0000256" key="2">
    <source>
        <dbReference type="ARBA" id="ARBA00022801"/>
    </source>
</evidence>
<dbReference type="PANTHER" id="PTHR11567">
    <property type="entry name" value="ACID PHOSPHATASE-RELATED"/>
    <property type="match status" value="1"/>
</dbReference>
<dbReference type="InterPro" id="IPR033379">
    <property type="entry name" value="Acid_Pase_AS"/>
</dbReference>
<reference evidence="4 5" key="2">
    <citation type="submission" date="2024-07" db="EMBL/GenBank/DDBJ databases">
        <authorList>
            <person name="Akdeniz Z."/>
        </authorList>
    </citation>
    <scope>NUCLEOTIDE SEQUENCE [LARGE SCALE GENOMIC DNA]</scope>
</reference>
<name>A0AA86R8J3_9EUKA</name>
<dbReference type="PANTHER" id="PTHR11567:SF110">
    <property type="entry name" value="2-PHOSPHOXYLOSE PHOSPHATASE 1"/>
    <property type="match status" value="1"/>
</dbReference>
<keyword evidence="5" id="KW-1185">Reference proteome</keyword>
<comment type="similarity">
    <text evidence="1">Belongs to the histidine acid phosphatase family.</text>
</comment>
<dbReference type="SUPFAM" id="SSF53254">
    <property type="entry name" value="Phosphoglycerate mutase-like"/>
    <property type="match status" value="1"/>
</dbReference>
<dbReference type="InterPro" id="IPR000560">
    <property type="entry name" value="His_Pase_clade-2"/>
</dbReference>
<reference evidence="3" key="1">
    <citation type="submission" date="2023-06" db="EMBL/GenBank/DDBJ databases">
        <authorList>
            <person name="Kurt Z."/>
        </authorList>
    </citation>
    <scope>NUCLEOTIDE SEQUENCE</scope>
</reference>
<accession>A0AA86R8J3</accession>
<organism evidence="3">
    <name type="scientific">Hexamita inflata</name>
    <dbReference type="NCBI Taxonomy" id="28002"/>
    <lineage>
        <taxon>Eukaryota</taxon>
        <taxon>Metamonada</taxon>
        <taxon>Diplomonadida</taxon>
        <taxon>Hexamitidae</taxon>
        <taxon>Hexamitinae</taxon>
        <taxon>Hexamita</taxon>
    </lineage>
</organism>